<dbReference type="AlphaFoldDB" id="A0A3B6FNZ1"/>
<sequence>MPPRPTPAPGQLPRPRPPPLMPVAKRPPAPWALALPAGRRARARLCLRLAAPLSFLLLLAAFLRTQPPAAPLDALPPSAGPGKVAFLFLARAGLPLDFLWDAFFRNGEEGRFSVYVHSAPGFVLDRTTTGSPYFYGRQLARTVKVAWGEPTMVQAEKMLFAAALEDPANQRFVLLSDSCVPLYNFSYTYTYLMGSPKSIVDSFTDKTEKRYNPNMSPVIRKDKWRKGSQWVMLIRKHAEVVVGDKHVFQVFRKHCKMVVTNALLGQKLVNARRLGFVFRRKQILKGAAQEEHDCIPDEHYVQTLFSIRGLEDELERRTLTYTSWNQSTLDPKDKMTWHPTTFEYDAASPEQINAIKSIDHVNYEVEHRTEWCKSNGTSVPCFLFARKFSYGAAMHLLEDGAFGLLKSAQLLVNF</sequence>
<dbReference type="InterPro" id="IPR044174">
    <property type="entry name" value="BC10-like"/>
</dbReference>
<dbReference type="PaxDb" id="4565-Traes_3B_162764837.1"/>
<evidence type="ECO:0000256" key="2">
    <source>
        <dbReference type="ARBA" id="ARBA00022676"/>
    </source>
</evidence>
<dbReference type="RefSeq" id="XP_044349658.1">
    <property type="nucleotide sequence ID" value="XM_044493723.1"/>
</dbReference>
<dbReference type="Gramene" id="TraesCLE_scaffold_040241_01G000100.1">
    <property type="protein sequence ID" value="TraesCLE_scaffold_040241_01G000100.1"/>
    <property type="gene ID" value="TraesCLE_scaffold_040241_01G000100"/>
</dbReference>
<evidence type="ECO:0000256" key="1">
    <source>
        <dbReference type="ARBA" id="ARBA00004606"/>
    </source>
</evidence>
<evidence type="ECO:0000256" key="6">
    <source>
        <dbReference type="SAM" id="MobiDB-lite"/>
    </source>
</evidence>
<dbReference type="GeneID" id="123070487"/>
<dbReference type="Proteomes" id="UP000019116">
    <property type="component" value="Chromosome 3B"/>
</dbReference>
<keyword evidence="4" id="KW-0472">Membrane</keyword>
<dbReference type="Gramene" id="TraesCS3B03G0752900.1">
    <property type="protein sequence ID" value="TraesCS3B03G0752900.1.CDS"/>
    <property type="gene ID" value="TraesCS3B03G0752900"/>
</dbReference>
<dbReference type="GO" id="GO:0016757">
    <property type="term" value="F:glycosyltransferase activity"/>
    <property type="evidence" value="ECO:0007669"/>
    <property type="project" value="UniProtKB-KW"/>
</dbReference>
<dbReference type="STRING" id="4565.A0A3B6FNZ1"/>
<evidence type="ECO:0000256" key="3">
    <source>
        <dbReference type="ARBA" id="ARBA00022679"/>
    </source>
</evidence>
<gene>
    <name evidence="7" type="primary">LOC123070487</name>
</gene>
<dbReference type="Gramene" id="TraesCAD_scaffold_076501_01G000100.1">
    <property type="protein sequence ID" value="TraesCAD_scaffold_076501_01G000100.1"/>
    <property type="gene ID" value="TraesCAD_scaffold_076501_01G000100"/>
</dbReference>
<protein>
    <submittedName>
        <fullName evidence="7">Uncharacterized protein</fullName>
    </submittedName>
</protein>
<comment type="subcellular location">
    <subcellularLocation>
        <location evidence="1">Membrane</location>
        <topology evidence="1">Single-pass type II membrane protein</topology>
    </subcellularLocation>
</comment>
<dbReference type="EnsemblPlants" id="TraesCS3B02G291600.1">
    <property type="protein sequence ID" value="TraesCS3B02G291600.1"/>
    <property type="gene ID" value="TraesCS3B02G291600"/>
</dbReference>
<keyword evidence="2" id="KW-0328">Glycosyltransferase</keyword>
<organism evidence="7">
    <name type="scientific">Triticum aestivum</name>
    <name type="common">Wheat</name>
    <dbReference type="NCBI Taxonomy" id="4565"/>
    <lineage>
        <taxon>Eukaryota</taxon>
        <taxon>Viridiplantae</taxon>
        <taxon>Streptophyta</taxon>
        <taxon>Embryophyta</taxon>
        <taxon>Tracheophyta</taxon>
        <taxon>Spermatophyta</taxon>
        <taxon>Magnoliopsida</taxon>
        <taxon>Liliopsida</taxon>
        <taxon>Poales</taxon>
        <taxon>Poaceae</taxon>
        <taxon>BOP clade</taxon>
        <taxon>Pooideae</taxon>
        <taxon>Triticodae</taxon>
        <taxon>Triticeae</taxon>
        <taxon>Triticinae</taxon>
        <taxon>Triticum</taxon>
    </lineage>
</organism>
<reference evidence="7" key="2">
    <citation type="submission" date="2018-10" db="UniProtKB">
        <authorList>
            <consortium name="EnsemblPlants"/>
        </authorList>
    </citation>
    <scope>IDENTIFICATION</scope>
</reference>
<reference evidence="7" key="1">
    <citation type="submission" date="2018-08" db="EMBL/GenBank/DDBJ databases">
        <authorList>
            <person name="Rossello M."/>
        </authorList>
    </citation>
    <scope>NUCLEOTIDE SEQUENCE [LARGE SCALE GENOMIC DNA]</scope>
    <source>
        <strain evidence="7">cv. Chinese Spring</strain>
    </source>
</reference>
<dbReference type="GO" id="GO:0016020">
    <property type="term" value="C:membrane"/>
    <property type="evidence" value="ECO:0007669"/>
    <property type="project" value="UniProtKB-SubCell"/>
</dbReference>
<dbReference type="Gramene" id="TraesMAC3B03G01668520.1">
    <property type="protein sequence ID" value="TraesMAC3B03G01668520.1"/>
    <property type="gene ID" value="TraesMAC3B03G01668520"/>
</dbReference>
<dbReference type="Gramene" id="TraesROB_scaffold_015320_01G000100.1">
    <property type="protein sequence ID" value="TraesROB_scaffold_015320_01G000100.1"/>
    <property type="gene ID" value="TraesROB_scaffold_015320_01G000100"/>
</dbReference>
<dbReference type="PANTHER" id="PTHR31042">
    <property type="entry name" value="CORE-2/I-BRANCHING BETA-1,6-N-ACETYLGLUCOSAMINYLTRANSFERASE FAMILY PROTEIN-RELATED"/>
    <property type="match status" value="1"/>
</dbReference>
<evidence type="ECO:0000256" key="4">
    <source>
        <dbReference type="ARBA" id="ARBA00023136"/>
    </source>
</evidence>
<dbReference type="InterPro" id="IPR003406">
    <property type="entry name" value="Glyco_trans_14"/>
</dbReference>
<dbReference type="PANTHER" id="PTHR31042:SF70">
    <property type="entry name" value="OS01G0695200 PROTEIN"/>
    <property type="match status" value="1"/>
</dbReference>
<dbReference type="Gramene" id="TraesPARA_EIv1.0_0974220.1">
    <property type="protein sequence ID" value="TraesPARA_EIv1.0_0974220.1.CDS"/>
    <property type="gene ID" value="TraesPARA_EIv1.0_0974220"/>
</dbReference>
<accession>A0A3B6FNZ1</accession>
<evidence type="ECO:0000256" key="5">
    <source>
        <dbReference type="ARBA" id="ARBA00023180"/>
    </source>
</evidence>
<dbReference type="OrthoDB" id="191334at2759"/>
<keyword evidence="3" id="KW-0808">Transferase</keyword>
<evidence type="ECO:0000313" key="7">
    <source>
        <dbReference type="EnsemblPlants" id="TraesCS3B02G291600.1"/>
    </source>
</evidence>
<feature type="region of interest" description="Disordered" evidence="6">
    <location>
        <begin position="1"/>
        <end position="23"/>
    </location>
</feature>
<evidence type="ECO:0000313" key="8">
    <source>
        <dbReference type="Proteomes" id="UP000019116"/>
    </source>
</evidence>
<keyword evidence="5" id="KW-0325">Glycoprotein</keyword>
<dbReference type="Gramene" id="TraesKAR3B01G0319270.1">
    <property type="protein sequence ID" value="cds.TraesKAR3B01G0319270.1"/>
    <property type="gene ID" value="TraesKAR3B01G0319270"/>
</dbReference>
<keyword evidence="8" id="KW-1185">Reference proteome</keyword>
<proteinExistence type="predicted"/>
<dbReference type="Pfam" id="PF02485">
    <property type="entry name" value="Branch"/>
    <property type="match status" value="1"/>
</dbReference>
<dbReference type="OMA" id="INGHENE"/>
<dbReference type="Gramene" id="TraesCS3B02G291600.1">
    <property type="protein sequence ID" value="TraesCS3B02G291600.1"/>
    <property type="gene ID" value="TraesCS3B02G291600"/>
</dbReference>
<name>A0A3B6FNZ1_WHEAT</name>